<evidence type="ECO:0000256" key="3">
    <source>
        <dbReference type="ARBA" id="ARBA00023002"/>
    </source>
</evidence>
<dbReference type="InterPro" id="IPR036291">
    <property type="entry name" value="NAD(P)-bd_dom_sf"/>
</dbReference>
<accession>A0AAD4CMV9</accession>
<reference evidence="4" key="1">
    <citation type="journal article" date="2019" name="Beilstein J. Org. Chem.">
        <title>Nanangenines: drimane sesquiterpenoids as the dominant metabolite cohort of a novel Australian fungus, Aspergillus nanangensis.</title>
        <authorList>
            <person name="Lacey H.J."/>
            <person name="Gilchrist C.L.M."/>
            <person name="Crombie A."/>
            <person name="Kalaitzis J.A."/>
            <person name="Vuong D."/>
            <person name="Rutledge P.J."/>
            <person name="Turner P."/>
            <person name="Pitt J.I."/>
            <person name="Lacey E."/>
            <person name="Chooi Y.H."/>
            <person name="Piggott A.M."/>
        </authorList>
    </citation>
    <scope>NUCLEOTIDE SEQUENCE</scope>
    <source>
        <strain evidence="4">MST-FP2251</strain>
    </source>
</reference>
<gene>
    <name evidence="4" type="ORF">FE257_007362</name>
</gene>
<dbReference type="GO" id="GO:0050664">
    <property type="term" value="F:oxidoreductase activity, acting on NAD(P)H, oxygen as acceptor"/>
    <property type="evidence" value="ECO:0007669"/>
    <property type="project" value="TreeGrafter"/>
</dbReference>
<organism evidence="4 5">
    <name type="scientific">Aspergillus nanangensis</name>
    <dbReference type="NCBI Taxonomy" id="2582783"/>
    <lineage>
        <taxon>Eukaryota</taxon>
        <taxon>Fungi</taxon>
        <taxon>Dikarya</taxon>
        <taxon>Ascomycota</taxon>
        <taxon>Pezizomycotina</taxon>
        <taxon>Eurotiomycetes</taxon>
        <taxon>Eurotiomycetidae</taxon>
        <taxon>Eurotiales</taxon>
        <taxon>Aspergillaceae</taxon>
        <taxon>Aspergillus</taxon>
        <taxon>Aspergillus subgen. Circumdati</taxon>
    </lineage>
</organism>
<dbReference type="PROSITE" id="PS00061">
    <property type="entry name" value="ADH_SHORT"/>
    <property type="match status" value="1"/>
</dbReference>
<evidence type="ECO:0000313" key="5">
    <source>
        <dbReference type="Proteomes" id="UP001194746"/>
    </source>
</evidence>
<dbReference type="PRINTS" id="PR00081">
    <property type="entry name" value="GDHRDH"/>
</dbReference>
<evidence type="ECO:0000256" key="2">
    <source>
        <dbReference type="ARBA" id="ARBA00022857"/>
    </source>
</evidence>
<dbReference type="InterPro" id="IPR002347">
    <property type="entry name" value="SDR_fam"/>
</dbReference>
<reference evidence="4" key="2">
    <citation type="submission" date="2020-02" db="EMBL/GenBank/DDBJ databases">
        <authorList>
            <person name="Gilchrist C.L.M."/>
            <person name="Chooi Y.-H."/>
        </authorList>
    </citation>
    <scope>NUCLEOTIDE SEQUENCE</scope>
    <source>
        <strain evidence="4">MST-FP2251</strain>
    </source>
</reference>
<comment type="caution">
    <text evidence="4">The sequence shown here is derived from an EMBL/GenBank/DDBJ whole genome shotgun (WGS) entry which is preliminary data.</text>
</comment>
<dbReference type="AlphaFoldDB" id="A0AAD4CMV9"/>
<dbReference type="GO" id="GO:0044550">
    <property type="term" value="P:secondary metabolite biosynthetic process"/>
    <property type="evidence" value="ECO:0007669"/>
    <property type="project" value="UniProtKB-ARBA"/>
</dbReference>
<dbReference type="InterPro" id="IPR020904">
    <property type="entry name" value="Sc_DH/Rdtase_CS"/>
</dbReference>
<keyword evidence="5" id="KW-1185">Reference proteome</keyword>
<dbReference type="FunFam" id="3.40.50.720:FF:000084">
    <property type="entry name" value="Short-chain dehydrogenase reductase"/>
    <property type="match status" value="1"/>
</dbReference>
<dbReference type="Proteomes" id="UP001194746">
    <property type="component" value="Unassembled WGS sequence"/>
</dbReference>
<dbReference type="GO" id="GO:0016616">
    <property type="term" value="F:oxidoreductase activity, acting on the CH-OH group of donors, NAD or NADP as acceptor"/>
    <property type="evidence" value="ECO:0007669"/>
    <property type="project" value="UniProtKB-ARBA"/>
</dbReference>
<keyword evidence="2" id="KW-0521">NADP</keyword>
<comment type="similarity">
    <text evidence="1">Belongs to the short-chain dehydrogenases/reductases (SDR) family.</text>
</comment>
<proteinExistence type="inferred from homology"/>
<dbReference type="PANTHER" id="PTHR43008">
    <property type="entry name" value="BENZIL REDUCTASE"/>
    <property type="match status" value="1"/>
</dbReference>
<sequence>MASKRIVFSLLNRENLSPLIQRPSTAFKTLQLGAAPRSAVRFLAKLGSDVAILDLLEPEVSIADLQNTYGSRIRYYRTDVTSEREMNGVFSRVVEDFGRIDNCIPCAGLALDKPFLDHTWEESRRILDINVLGSFFCAQLAAKQMVRQGDGGSIVLIASIAAHCAIPAQRVSIYGASKAAIKLLGKTLAVEMAPFNIRVNTLSPGFISTEMSRQFTEIQDVFRKTPPLGRIGEKEDLVMAVAYLLSDGASYTTGTDIAVTGGLHNGRIDI</sequence>
<dbReference type="PRINTS" id="PR00080">
    <property type="entry name" value="SDRFAMILY"/>
</dbReference>
<dbReference type="SUPFAM" id="SSF51735">
    <property type="entry name" value="NAD(P)-binding Rossmann-fold domains"/>
    <property type="match status" value="1"/>
</dbReference>
<name>A0AAD4CMV9_ASPNN</name>
<evidence type="ECO:0000256" key="1">
    <source>
        <dbReference type="ARBA" id="ARBA00006484"/>
    </source>
</evidence>
<dbReference type="Gene3D" id="3.40.50.720">
    <property type="entry name" value="NAD(P)-binding Rossmann-like Domain"/>
    <property type="match status" value="1"/>
</dbReference>
<dbReference type="EMBL" id="VCAU01000036">
    <property type="protein sequence ID" value="KAF9889460.1"/>
    <property type="molecule type" value="Genomic_DNA"/>
</dbReference>
<dbReference type="Pfam" id="PF13561">
    <property type="entry name" value="adh_short_C2"/>
    <property type="match status" value="1"/>
</dbReference>
<dbReference type="PANTHER" id="PTHR43008:SF4">
    <property type="entry name" value="CHAIN DEHYDROGENASE, PUTATIVE (AFU_ORTHOLOGUE AFUA_4G08710)-RELATED"/>
    <property type="match status" value="1"/>
</dbReference>
<keyword evidence="3" id="KW-0560">Oxidoreductase</keyword>
<protein>
    <submittedName>
        <fullName evidence="4">Uncharacterized protein</fullName>
    </submittedName>
</protein>
<evidence type="ECO:0000313" key="4">
    <source>
        <dbReference type="EMBL" id="KAF9889460.1"/>
    </source>
</evidence>